<organism evidence="2 3">
    <name type="scientific">Mytilus coruscus</name>
    <name type="common">Sea mussel</name>
    <dbReference type="NCBI Taxonomy" id="42192"/>
    <lineage>
        <taxon>Eukaryota</taxon>
        <taxon>Metazoa</taxon>
        <taxon>Spiralia</taxon>
        <taxon>Lophotrochozoa</taxon>
        <taxon>Mollusca</taxon>
        <taxon>Bivalvia</taxon>
        <taxon>Autobranchia</taxon>
        <taxon>Pteriomorphia</taxon>
        <taxon>Mytilida</taxon>
        <taxon>Mytiloidea</taxon>
        <taxon>Mytilidae</taxon>
        <taxon>Mytilinae</taxon>
        <taxon>Mytilus</taxon>
    </lineage>
</organism>
<dbReference type="Proteomes" id="UP000507470">
    <property type="component" value="Unassembled WGS sequence"/>
</dbReference>
<evidence type="ECO:0000256" key="1">
    <source>
        <dbReference type="SAM" id="MobiDB-lite"/>
    </source>
</evidence>
<feature type="region of interest" description="Disordered" evidence="1">
    <location>
        <begin position="46"/>
        <end position="86"/>
    </location>
</feature>
<protein>
    <submittedName>
        <fullName evidence="2">Uncharacterized protein</fullName>
    </submittedName>
</protein>
<sequence>MDGEKRQTFGNDVVRRIRSFMFGKRTETHSNNNYAIPCENSKLLRLTDTTTMSTNQEDNNQQQKKDEEQQQQQQQQQQQENNEKEAKTEAKIPFLLFVKCAKNCLSSKQSRQQLYREGYTYFWNFLFGNAAAKARMAEEEYYYEFYANFEEEF</sequence>
<feature type="compositionally biased region" description="Low complexity" evidence="1">
    <location>
        <begin position="70"/>
        <end position="80"/>
    </location>
</feature>
<proteinExistence type="predicted"/>
<dbReference type="OrthoDB" id="6194936at2759"/>
<evidence type="ECO:0000313" key="3">
    <source>
        <dbReference type="Proteomes" id="UP000507470"/>
    </source>
</evidence>
<name>A0A6J8BYJ9_MYTCO</name>
<accession>A0A6J8BYJ9</accession>
<reference evidence="2 3" key="1">
    <citation type="submission" date="2020-06" db="EMBL/GenBank/DDBJ databases">
        <authorList>
            <person name="Li R."/>
            <person name="Bekaert M."/>
        </authorList>
    </citation>
    <scope>NUCLEOTIDE SEQUENCE [LARGE SCALE GENOMIC DNA]</scope>
    <source>
        <strain evidence="3">wild</strain>
    </source>
</reference>
<dbReference type="EMBL" id="CACVKT020004115">
    <property type="protein sequence ID" value="CAC5388010.1"/>
    <property type="molecule type" value="Genomic_DNA"/>
</dbReference>
<dbReference type="AlphaFoldDB" id="A0A6J8BYJ9"/>
<evidence type="ECO:0000313" key="2">
    <source>
        <dbReference type="EMBL" id="CAC5388010.1"/>
    </source>
</evidence>
<keyword evidence="3" id="KW-1185">Reference proteome</keyword>
<gene>
    <name evidence="2" type="ORF">MCOR_23295</name>
</gene>